<dbReference type="PANTHER" id="PTHR33307">
    <property type="entry name" value="ALPHA-RHAMNOSIDASE (EUROFUNG)"/>
    <property type="match status" value="1"/>
</dbReference>
<evidence type="ECO:0000313" key="9">
    <source>
        <dbReference type="Proteomes" id="UP000824140"/>
    </source>
</evidence>
<dbReference type="Pfam" id="PF17390">
    <property type="entry name" value="Bac_rhamnosid_C"/>
    <property type="match status" value="1"/>
</dbReference>
<dbReference type="Pfam" id="PF17389">
    <property type="entry name" value="Bac_rhamnosid6H"/>
    <property type="match status" value="1"/>
</dbReference>
<reference evidence="8" key="2">
    <citation type="journal article" date="2021" name="PeerJ">
        <title>Extensive microbial diversity within the chicken gut microbiome revealed by metagenomics and culture.</title>
        <authorList>
            <person name="Gilroy R."/>
            <person name="Ravi A."/>
            <person name="Getino M."/>
            <person name="Pursley I."/>
            <person name="Horton D.L."/>
            <person name="Alikhan N.F."/>
            <person name="Baker D."/>
            <person name="Gharbi K."/>
            <person name="Hall N."/>
            <person name="Watson M."/>
            <person name="Adriaenssens E.M."/>
            <person name="Foster-Nyarko E."/>
            <person name="Jarju S."/>
            <person name="Secka A."/>
            <person name="Antonio M."/>
            <person name="Oren A."/>
            <person name="Chaudhuri R.R."/>
            <person name="La Ragione R."/>
            <person name="Hildebrand F."/>
            <person name="Pallen M.J."/>
        </authorList>
    </citation>
    <scope>NUCLEOTIDE SEQUENCE</scope>
    <source>
        <strain evidence="8">13766</strain>
    </source>
</reference>
<dbReference type="PIRSF" id="PIRSF010631">
    <property type="entry name" value="A-rhamnsds"/>
    <property type="match status" value="1"/>
</dbReference>
<dbReference type="EC" id="3.2.1.40" evidence="2"/>
<dbReference type="Pfam" id="PF08531">
    <property type="entry name" value="Bac_rhamnosid_N"/>
    <property type="match status" value="1"/>
</dbReference>
<dbReference type="GO" id="GO:0030596">
    <property type="term" value="F:alpha-L-rhamnosidase activity"/>
    <property type="evidence" value="ECO:0007669"/>
    <property type="project" value="UniProtKB-EC"/>
</dbReference>
<feature type="domain" description="Bacterial alpha-L-rhamnosidase N-terminal" evidence="5">
    <location>
        <begin position="136"/>
        <end position="267"/>
    </location>
</feature>
<dbReference type="InterPro" id="IPR035396">
    <property type="entry name" value="Bac_rhamnosid6H"/>
</dbReference>
<evidence type="ECO:0000259" key="7">
    <source>
        <dbReference type="Pfam" id="PF17390"/>
    </source>
</evidence>
<name>A0A9D1K5W4_9FIRM</name>
<dbReference type="InterPro" id="IPR008928">
    <property type="entry name" value="6-hairpin_glycosidase_sf"/>
</dbReference>
<dbReference type="Gene3D" id="2.60.120.260">
    <property type="entry name" value="Galactose-binding domain-like"/>
    <property type="match status" value="2"/>
</dbReference>
<sequence length="927" mass="104175">MQIYGAKINHLTNPLGFRMVRTVFSWKVKEAVGQQPTAARICVAADPQMKTLLADSGWDEKADSLAYPVALELRPRTRYYWTVAVKSDAGEQAQSDVQWFETAKRGEAWAGKWITCDSLEQRHPWFEKAVAPAASKQLARARLYISGLGLYEAYYNGLRIGNEYFTPYCNDYNEWVQYQTFDVTEAMKAPGTLSVLLGNGWYKGRFGFAGAKDRGFYGNEWKLIAELRLEYADGTEDVIGTDESWTVRRSRITFSNLYDGEHRDDTLPDMPPEKAALCEAPKGALTERMSLPVTAHETMAPVALLRTPAGEDVFDLGQEITGLFALKVHEPAGTKIHIQTGEILQGGNFYNANLRSAKSEYFYVSDGAERILIPHFTFYGYRYVKVEGLSHPHQEDLKGIALYSDMETTGRMTTGHALINRFIENVRWGMQDNFLDVPTDCPQRDERMGWTGDAQVFSATATYLKDTYAFYAKYLHDMLLEQRVREGKVPDVVPSCGVESTATVWGDASCIIPWNLYLFYGDKSILEDQFDSMKGWVDYIRKVDGNNHGWRYVFHYGDWLSLDNPEGGIEQTMGATDEEFIANLYYAVSAGLVANAAAVLGRLEEEKAYRALSEEQFAIVKKEYYSATGRCCIKTQTALILTLKYHLSQNEALIRQQLAKLFRQSHKKLRTGFVGTPLLCNVLTDNGMADLAYELLLNEDYPGWLYEVKLGATTVWERWNSLLADGTISGISMNSMNHYAYGAVLEWMFRHVAGINTVDAAPGLKKAVFMPLLNWRLRSVEAAYDSASGEYASSWSLPDPQHVSVRVSVPFGCSAELILPLAGEEVYQDAENPMFAHVENGICHLAPGKYSVTYALTRSLKEDYSLDTPIGTLLGDPEAVKVLNGFFPVSDLPNFLLDRSIREIAKGHSDRISQEQLELLDAKLRAI</sequence>
<comment type="catalytic activity">
    <reaction evidence="1">
        <text>Hydrolysis of terminal non-reducing alpha-L-rhamnose residues in alpha-L-rhamnosides.</text>
        <dbReference type="EC" id="3.2.1.40"/>
    </reaction>
</comment>
<dbReference type="PANTHER" id="PTHR33307:SF6">
    <property type="entry name" value="ALPHA-RHAMNOSIDASE (EUROFUNG)-RELATED"/>
    <property type="match status" value="1"/>
</dbReference>
<evidence type="ECO:0000256" key="1">
    <source>
        <dbReference type="ARBA" id="ARBA00001445"/>
    </source>
</evidence>
<evidence type="ECO:0000256" key="2">
    <source>
        <dbReference type="ARBA" id="ARBA00012652"/>
    </source>
</evidence>
<dbReference type="Pfam" id="PF05592">
    <property type="entry name" value="Bac_rhamnosid"/>
    <property type="match status" value="1"/>
</dbReference>
<proteinExistence type="predicted"/>
<dbReference type="InterPro" id="IPR013737">
    <property type="entry name" value="Bac_rhamnosid_N"/>
</dbReference>
<accession>A0A9D1K5W4</accession>
<dbReference type="InterPro" id="IPR008902">
    <property type="entry name" value="Rhamnosid_concanavalin"/>
</dbReference>
<dbReference type="InterPro" id="IPR013783">
    <property type="entry name" value="Ig-like_fold"/>
</dbReference>
<dbReference type="AlphaFoldDB" id="A0A9D1K5W4"/>
<reference evidence="8" key="1">
    <citation type="submission" date="2020-10" db="EMBL/GenBank/DDBJ databases">
        <authorList>
            <person name="Gilroy R."/>
        </authorList>
    </citation>
    <scope>NUCLEOTIDE SEQUENCE</scope>
    <source>
        <strain evidence="8">13766</strain>
    </source>
</reference>
<gene>
    <name evidence="8" type="ORF">IAA84_07925</name>
</gene>
<keyword evidence="3 8" id="KW-0378">Hydrolase</keyword>
<evidence type="ECO:0000256" key="3">
    <source>
        <dbReference type="ARBA" id="ARBA00022801"/>
    </source>
</evidence>
<feature type="domain" description="Alpha-L-rhamnosidase concanavalin-like" evidence="4">
    <location>
        <begin position="306"/>
        <end position="402"/>
    </location>
</feature>
<dbReference type="EMBL" id="DVJN01000159">
    <property type="protein sequence ID" value="HIS92924.1"/>
    <property type="molecule type" value="Genomic_DNA"/>
</dbReference>
<feature type="domain" description="Alpha-L-rhamnosidase six-hairpin glycosidase" evidence="6">
    <location>
        <begin position="408"/>
        <end position="752"/>
    </location>
</feature>
<dbReference type="InterPro" id="IPR012341">
    <property type="entry name" value="6hp_glycosidase-like_sf"/>
</dbReference>
<dbReference type="Gene3D" id="1.50.10.10">
    <property type="match status" value="1"/>
</dbReference>
<dbReference type="InterPro" id="IPR035398">
    <property type="entry name" value="Bac_rhamnosid_C"/>
</dbReference>
<dbReference type="InterPro" id="IPR016007">
    <property type="entry name" value="Alpha_rhamnosid"/>
</dbReference>
<dbReference type="Gene3D" id="2.60.40.10">
    <property type="entry name" value="Immunoglobulins"/>
    <property type="match status" value="1"/>
</dbReference>
<evidence type="ECO:0000259" key="4">
    <source>
        <dbReference type="Pfam" id="PF05592"/>
    </source>
</evidence>
<evidence type="ECO:0000259" key="6">
    <source>
        <dbReference type="Pfam" id="PF17389"/>
    </source>
</evidence>
<dbReference type="Proteomes" id="UP000824140">
    <property type="component" value="Unassembled WGS sequence"/>
</dbReference>
<dbReference type="GO" id="GO:0005975">
    <property type="term" value="P:carbohydrate metabolic process"/>
    <property type="evidence" value="ECO:0007669"/>
    <property type="project" value="InterPro"/>
</dbReference>
<feature type="domain" description="Alpha-L-rhamnosidase C-terminal" evidence="7">
    <location>
        <begin position="754"/>
        <end position="828"/>
    </location>
</feature>
<dbReference type="Pfam" id="PF25788">
    <property type="entry name" value="Ig_Rha78A_N"/>
    <property type="match status" value="1"/>
</dbReference>
<evidence type="ECO:0000259" key="5">
    <source>
        <dbReference type="Pfam" id="PF08531"/>
    </source>
</evidence>
<organism evidence="8 9">
    <name type="scientific">Candidatus Alectryocaccomicrobium excrementavium</name>
    <dbReference type="NCBI Taxonomy" id="2840668"/>
    <lineage>
        <taxon>Bacteria</taxon>
        <taxon>Bacillati</taxon>
        <taxon>Bacillota</taxon>
        <taxon>Clostridia</taxon>
        <taxon>Candidatus Alectryocaccomicrobium</taxon>
    </lineage>
</organism>
<evidence type="ECO:0000313" key="8">
    <source>
        <dbReference type="EMBL" id="HIS92924.1"/>
    </source>
</evidence>
<protein>
    <recommendedName>
        <fullName evidence="2">alpha-L-rhamnosidase</fullName>
        <ecNumber evidence="2">3.2.1.40</ecNumber>
    </recommendedName>
</protein>
<dbReference type="Gene3D" id="2.60.420.10">
    <property type="entry name" value="Maltose phosphorylase, domain 3"/>
    <property type="match status" value="1"/>
</dbReference>
<comment type="caution">
    <text evidence="8">The sequence shown here is derived from an EMBL/GenBank/DDBJ whole genome shotgun (WGS) entry which is preliminary data.</text>
</comment>
<dbReference type="SUPFAM" id="SSF48208">
    <property type="entry name" value="Six-hairpin glycosidases"/>
    <property type="match status" value="1"/>
</dbReference>